<dbReference type="PANTHER" id="PTHR44591:SF14">
    <property type="entry name" value="PROTEIN PILG"/>
    <property type="match status" value="1"/>
</dbReference>
<gene>
    <name evidence="5" type="ordered locus">Sfum_0632</name>
</gene>
<evidence type="ECO:0000259" key="4">
    <source>
        <dbReference type="PROSITE" id="PS50110"/>
    </source>
</evidence>
<evidence type="ECO:0000256" key="1">
    <source>
        <dbReference type="ARBA" id="ARBA00022553"/>
    </source>
</evidence>
<dbReference type="OrthoDB" id="9800029at2"/>
<keyword evidence="2" id="KW-0902">Two-component regulatory system</keyword>
<feature type="modified residue" description="4-aspartylphosphate" evidence="3">
    <location>
        <position position="54"/>
    </location>
</feature>
<dbReference type="InParanoid" id="A0LFX9"/>
<evidence type="ECO:0000313" key="5">
    <source>
        <dbReference type="EMBL" id="ABK16331.1"/>
    </source>
</evidence>
<dbReference type="SUPFAM" id="SSF52172">
    <property type="entry name" value="CheY-like"/>
    <property type="match status" value="1"/>
</dbReference>
<proteinExistence type="predicted"/>
<dbReference type="InterPro" id="IPR050595">
    <property type="entry name" value="Bact_response_regulator"/>
</dbReference>
<dbReference type="SMART" id="SM00448">
    <property type="entry name" value="REC"/>
    <property type="match status" value="1"/>
</dbReference>
<dbReference type="Pfam" id="PF00072">
    <property type="entry name" value="Response_reg"/>
    <property type="match status" value="1"/>
</dbReference>
<dbReference type="RefSeq" id="WP_011697504.1">
    <property type="nucleotide sequence ID" value="NC_008554.1"/>
</dbReference>
<evidence type="ECO:0000256" key="2">
    <source>
        <dbReference type="ARBA" id="ARBA00023012"/>
    </source>
</evidence>
<accession>A0LFX9</accession>
<dbReference type="HOGENOM" id="CLU_000445_69_8_7"/>
<sequence>MQKARILLVDDEEAFANNLSKLLSRRGYAVAVVHDGQSAVRAVDEEEFDVVILDLRMPGMDGIETLKILKRRKPLVEVIILTGEGSIETGLDGMQYGAFDYTLKPIQLDELQEKIGQAHQRKLIHEAALDTGKDA</sequence>
<organism evidence="5 6">
    <name type="scientific">Syntrophobacter fumaroxidans (strain DSM 10017 / MPOB)</name>
    <dbReference type="NCBI Taxonomy" id="335543"/>
    <lineage>
        <taxon>Bacteria</taxon>
        <taxon>Pseudomonadati</taxon>
        <taxon>Thermodesulfobacteriota</taxon>
        <taxon>Syntrophobacteria</taxon>
        <taxon>Syntrophobacterales</taxon>
        <taxon>Syntrophobacteraceae</taxon>
        <taxon>Syntrophobacter</taxon>
    </lineage>
</organism>
<evidence type="ECO:0000313" key="6">
    <source>
        <dbReference type="Proteomes" id="UP000001784"/>
    </source>
</evidence>
<dbReference type="Proteomes" id="UP000001784">
    <property type="component" value="Chromosome"/>
</dbReference>
<reference evidence="5 6" key="1">
    <citation type="submission" date="2006-10" db="EMBL/GenBank/DDBJ databases">
        <title>Complete sequence of Syntrophobacter fumaroxidans MPOB.</title>
        <authorList>
            <consortium name="US DOE Joint Genome Institute"/>
            <person name="Copeland A."/>
            <person name="Lucas S."/>
            <person name="Lapidus A."/>
            <person name="Barry K."/>
            <person name="Detter J.C."/>
            <person name="Glavina del Rio T."/>
            <person name="Hammon N."/>
            <person name="Israni S."/>
            <person name="Pitluck S."/>
            <person name="Goltsman E.G."/>
            <person name="Martinez M."/>
            <person name="Schmutz J."/>
            <person name="Larimer F."/>
            <person name="Land M."/>
            <person name="Hauser L."/>
            <person name="Kyrpides N."/>
            <person name="Kim E."/>
            <person name="Boone D.R."/>
            <person name="Brockman F."/>
            <person name="Culley D."/>
            <person name="Ferry J."/>
            <person name="Gunsalus R."/>
            <person name="McInerney M.J."/>
            <person name="Morrison M."/>
            <person name="Plugge C."/>
            <person name="Rohlin L."/>
            <person name="Scholten J."/>
            <person name="Sieber J."/>
            <person name="Stams A.J.M."/>
            <person name="Worm P."/>
            <person name="Henstra A.M."/>
            <person name="Richardson P."/>
        </authorList>
    </citation>
    <scope>NUCLEOTIDE SEQUENCE [LARGE SCALE GENOMIC DNA]</scope>
    <source>
        <strain evidence="6">DSM 10017 / MPOB</strain>
    </source>
</reference>
<dbReference type="KEGG" id="sfu:Sfum_0632"/>
<dbReference type="PROSITE" id="PS50110">
    <property type="entry name" value="RESPONSE_REGULATORY"/>
    <property type="match status" value="1"/>
</dbReference>
<dbReference type="AlphaFoldDB" id="A0LFX9"/>
<evidence type="ECO:0000256" key="3">
    <source>
        <dbReference type="PROSITE-ProRule" id="PRU00169"/>
    </source>
</evidence>
<dbReference type="GO" id="GO:0000160">
    <property type="term" value="P:phosphorelay signal transduction system"/>
    <property type="evidence" value="ECO:0007669"/>
    <property type="project" value="UniProtKB-KW"/>
</dbReference>
<dbReference type="PANTHER" id="PTHR44591">
    <property type="entry name" value="STRESS RESPONSE REGULATOR PROTEIN 1"/>
    <property type="match status" value="1"/>
</dbReference>
<dbReference type="eggNOG" id="COG2204">
    <property type="taxonomic scope" value="Bacteria"/>
</dbReference>
<dbReference type="InterPro" id="IPR011006">
    <property type="entry name" value="CheY-like_superfamily"/>
</dbReference>
<protein>
    <submittedName>
        <fullName evidence="5">Response regulator receiver protein</fullName>
    </submittedName>
</protein>
<name>A0LFX9_SYNFM</name>
<dbReference type="STRING" id="335543.Sfum_0632"/>
<keyword evidence="1 3" id="KW-0597">Phosphoprotein</keyword>
<dbReference type="InterPro" id="IPR001789">
    <property type="entry name" value="Sig_transdc_resp-reg_receiver"/>
</dbReference>
<dbReference type="EMBL" id="CP000478">
    <property type="protein sequence ID" value="ABK16331.1"/>
    <property type="molecule type" value="Genomic_DNA"/>
</dbReference>
<dbReference type="Gene3D" id="3.40.50.2300">
    <property type="match status" value="1"/>
</dbReference>
<feature type="domain" description="Response regulatory" evidence="4">
    <location>
        <begin position="5"/>
        <end position="119"/>
    </location>
</feature>
<keyword evidence="6" id="KW-1185">Reference proteome</keyword>